<dbReference type="AlphaFoldDB" id="A0A7T8EE57"/>
<organism evidence="2">
    <name type="scientific">Shewanella algae</name>
    <dbReference type="NCBI Taxonomy" id="38313"/>
    <lineage>
        <taxon>Bacteria</taxon>
        <taxon>Pseudomonadati</taxon>
        <taxon>Pseudomonadota</taxon>
        <taxon>Gammaproteobacteria</taxon>
        <taxon>Alteromonadales</taxon>
        <taxon>Shewanellaceae</taxon>
        <taxon>Shewanella</taxon>
    </lineage>
</organism>
<dbReference type="EMBL" id="CP032664">
    <property type="protein sequence ID" value="QQO84752.1"/>
    <property type="molecule type" value="Genomic_DNA"/>
</dbReference>
<dbReference type="Gene3D" id="1.10.3990.20">
    <property type="entry name" value="protein bp1543"/>
    <property type="match status" value="1"/>
</dbReference>
<evidence type="ECO:0000259" key="1">
    <source>
        <dbReference type="Pfam" id="PF13467"/>
    </source>
</evidence>
<gene>
    <name evidence="2" type="ORF">D7032_16805</name>
</gene>
<sequence>MCEIYSGAAPALFELKTRSVRLGGVVTSIRLEAIFWQLLEDIAAEAGLSLGECLSRIHQEACCKEGRVSNFASLLRVACTTYLNRGERLSLRGASFAAENASVSSQ</sequence>
<reference evidence="2" key="1">
    <citation type="submission" date="2018-09" db="EMBL/GenBank/DDBJ databases">
        <title>Genome sequencing and analysis.</title>
        <authorList>
            <person name="Huang Y.-T."/>
        </authorList>
    </citation>
    <scope>NUCLEOTIDE SEQUENCE</scope>
    <source>
        <strain evidence="2">HIDE</strain>
    </source>
</reference>
<name>A0A7T8EE57_9GAMM</name>
<keyword evidence="2" id="KW-0238">DNA-binding</keyword>
<evidence type="ECO:0000313" key="2">
    <source>
        <dbReference type="EMBL" id="QQO84752.1"/>
    </source>
</evidence>
<feature type="domain" description="Ribbon-helix-helix" evidence="1">
    <location>
        <begin position="16"/>
        <end position="83"/>
    </location>
</feature>
<protein>
    <submittedName>
        <fullName evidence="2">DNA-binding protein</fullName>
    </submittedName>
</protein>
<dbReference type="InterPro" id="IPR027373">
    <property type="entry name" value="RHH_dom"/>
</dbReference>
<accession>A0A7T8EE57</accession>
<dbReference type="GO" id="GO:0003677">
    <property type="term" value="F:DNA binding"/>
    <property type="evidence" value="ECO:0007669"/>
    <property type="project" value="UniProtKB-KW"/>
</dbReference>
<dbReference type="RefSeq" id="WP_054745756.1">
    <property type="nucleotide sequence ID" value="NZ_AP024612.1"/>
</dbReference>
<proteinExistence type="predicted"/>
<dbReference type="InterPro" id="IPR038268">
    <property type="entry name" value="RHH_sf"/>
</dbReference>
<dbReference type="Pfam" id="PF13467">
    <property type="entry name" value="RHH_4"/>
    <property type="match status" value="1"/>
</dbReference>